<proteinExistence type="predicted"/>
<organism evidence="1 2">
    <name type="scientific">Stephania cephalantha</name>
    <dbReference type="NCBI Taxonomy" id="152367"/>
    <lineage>
        <taxon>Eukaryota</taxon>
        <taxon>Viridiplantae</taxon>
        <taxon>Streptophyta</taxon>
        <taxon>Embryophyta</taxon>
        <taxon>Tracheophyta</taxon>
        <taxon>Spermatophyta</taxon>
        <taxon>Magnoliopsida</taxon>
        <taxon>Ranunculales</taxon>
        <taxon>Menispermaceae</taxon>
        <taxon>Menispermoideae</taxon>
        <taxon>Cissampelideae</taxon>
        <taxon>Stephania</taxon>
    </lineage>
</organism>
<dbReference type="Proteomes" id="UP001419268">
    <property type="component" value="Unassembled WGS sequence"/>
</dbReference>
<protein>
    <submittedName>
        <fullName evidence="1">Uncharacterized protein</fullName>
    </submittedName>
</protein>
<accession>A0AAP0P7E9</accession>
<reference evidence="1 2" key="1">
    <citation type="submission" date="2024-01" db="EMBL/GenBank/DDBJ databases">
        <title>Genome assemblies of Stephania.</title>
        <authorList>
            <person name="Yang L."/>
        </authorList>
    </citation>
    <scope>NUCLEOTIDE SEQUENCE [LARGE SCALE GENOMIC DNA]</scope>
    <source>
        <strain evidence="1">JXDWG</strain>
        <tissue evidence="1">Leaf</tissue>
    </source>
</reference>
<keyword evidence="2" id="KW-1185">Reference proteome</keyword>
<gene>
    <name evidence="1" type="ORF">Scep_013216</name>
</gene>
<comment type="caution">
    <text evidence="1">The sequence shown here is derived from an EMBL/GenBank/DDBJ whole genome shotgun (WGS) entry which is preliminary data.</text>
</comment>
<dbReference type="EMBL" id="JBBNAG010000005">
    <property type="protein sequence ID" value="KAK9133688.1"/>
    <property type="molecule type" value="Genomic_DNA"/>
</dbReference>
<sequence>MRCSRGHGSITLARHTSRCDGTWESGSTVMFLLGFAFPEFAETPNEEEVEEENLKV</sequence>
<evidence type="ECO:0000313" key="2">
    <source>
        <dbReference type="Proteomes" id="UP001419268"/>
    </source>
</evidence>
<name>A0AAP0P7E9_9MAGN</name>
<dbReference type="AlphaFoldDB" id="A0AAP0P7E9"/>
<evidence type="ECO:0000313" key="1">
    <source>
        <dbReference type="EMBL" id="KAK9133688.1"/>
    </source>
</evidence>